<feature type="transmembrane region" description="Helical" evidence="4">
    <location>
        <begin position="6"/>
        <end position="28"/>
    </location>
</feature>
<name>A0A7J5TZU0_9BACT</name>
<gene>
    <name evidence="5" type="ORF">F5984_16135</name>
</gene>
<keyword evidence="4" id="KW-0812">Transmembrane</keyword>
<evidence type="ECO:0000256" key="1">
    <source>
        <dbReference type="ARBA" id="ARBA00006739"/>
    </source>
</evidence>
<evidence type="ECO:0000313" key="5">
    <source>
        <dbReference type="EMBL" id="KAB7729406.1"/>
    </source>
</evidence>
<dbReference type="RefSeq" id="WP_152125276.1">
    <property type="nucleotide sequence ID" value="NZ_WELI01000006.1"/>
</dbReference>
<dbReference type="EMBL" id="WELI01000006">
    <property type="protein sequence ID" value="KAB7729406.1"/>
    <property type="molecule type" value="Genomic_DNA"/>
</dbReference>
<keyword evidence="4" id="KW-0472">Membrane</keyword>
<evidence type="ECO:0000313" key="6">
    <source>
        <dbReference type="Proteomes" id="UP000488299"/>
    </source>
</evidence>
<keyword evidence="4" id="KW-1133">Transmembrane helix</keyword>
<sequence>MGILAFLWYILIGFLVFNVGYVAICALAGRFGRADDVEPSPSQTTFRKIAVLIPAYKEDAVIIDSVRANLQQNYPAHRFDLVVIADSLQPETLSQLATFPIRVVPVVFEQSTVTKAINAGLAAIAPDPYDIVAVSDADNHMAPDFLARINAAFAGGWRAVQGHRVAKNSHAGVAVLDAVSEEINNHIFRKGVRALGLSSALIGSGMAFDPALMRAAMAGQTTTGGYDKELEMNLLLAGHPIAYLEKAFIYDEKVANPAVFQHQRTRWIAAQWQFLVQYFGRGMASLGRGQVEGAFKILQTLVLPRVLLLGVLGLTTLLGLAAGATSYWLTPLVLLLILLGSLLLAVPRYLWQQLTLRDLLLVPTLMLRFARAVFNMRKAFSRFMHTPHAAKHSNS</sequence>
<accession>A0A7J5TZU0</accession>
<feature type="transmembrane region" description="Helical" evidence="4">
    <location>
        <begin position="332"/>
        <end position="351"/>
    </location>
</feature>
<dbReference type="Gene3D" id="3.90.550.10">
    <property type="entry name" value="Spore Coat Polysaccharide Biosynthesis Protein SpsA, Chain A"/>
    <property type="match status" value="1"/>
</dbReference>
<keyword evidence="6" id="KW-1185">Reference proteome</keyword>
<keyword evidence="3 5" id="KW-0808">Transferase</keyword>
<dbReference type="AlphaFoldDB" id="A0A7J5TZU0"/>
<dbReference type="PANTHER" id="PTHR43630:SF1">
    <property type="entry name" value="POLY-BETA-1,6-N-ACETYL-D-GLUCOSAMINE SYNTHASE"/>
    <property type="match status" value="1"/>
</dbReference>
<comment type="caution">
    <text evidence="5">The sequence shown here is derived from an EMBL/GenBank/DDBJ whole genome shotgun (WGS) entry which is preliminary data.</text>
</comment>
<evidence type="ECO:0000256" key="4">
    <source>
        <dbReference type="SAM" id="Phobius"/>
    </source>
</evidence>
<comment type="similarity">
    <text evidence="1">Belongs to the glycosyltransferase 2 family.</text>
</comment>
<reference evidence="5 6" key="1">
    <citation type="submission" date="2019-10" db="EMBL/GenBank/DDBJ databases">
        <title>Rudanella paleaurantiibacter sp. nov., isolated from sludge.</title>
        <authorList>
            <person name="Xu S.Q."/>
        </authorList>
    </citation>
    <scope>NUCLEOTIDE SEQUENCE [LARGE SCALE GENOMIC DNA]</scope>
    <source>
        <strain evidence="5 6">HX-22-17</strain>
    </source>
</reference>
<protein>
    <submittedName>
        <fullName evidence="5">Glycosyltransferase</fullName>
    </submittedName>
</protein>
<dbReference type="GO" id="GO:0016757">
    <property type="term" value="F:glycosyltransferase activity"/>
    <property type="evidence" value="ECO:0007669"/>
    <property type="project" value="UniProtKB-KW"/>
</dbReference>
<evidence type="ECO:0000256" key="2">
    <source>
        <dbReference type="ARBA" id="ARBA00022676"/>
    </source>
</evidence>
<evidence type="ECO:0000256" key="3">
    <source>
        <dbReference type="ARBA" id="ARBA00022679"/>
    </source>
</evidence>
<dbReference type="Proteomes" id="UP000488299">
    <property type="component" value="Unassembled WGS sequence"/>
</dbReference>
<feature type="transmembrane region" description="Helical" evidence="4">
    <location>
        <begin position="306"/>
        <end position="326"/>
    </location>
</feature>
<organism evidence="5 6">
    <name type="scientific">Rudanella paleaurantiibacter</name>
    <dbReference type="NCBI Taxonomy" id="2614655"/>
    <lineage>
        <taxon>Bacteria</taxon>
        <taxon>Pseudomonadati</taxon>
        <taxon>Bacteroidota</taxon>
        <taxon>Cytophagia</taxon>
        <taxon>Cytophagales</taxon>
        <taxon>Cytophagaceae</taxon>
        <taxon>Rudanella</taxon>
    </lineage>
</organism>
<proteinExistence type="inferred from homology"/>
<dbReference type="Pfam" id="PF13641">
    <property type="entry name" value="Glyco_tranf_2_3"/>
    <property type="match status" value="1"/>
</dbReference>
<dbReference type="PANTHER" id="PTHR43630">
    <property type="entry name" value="POLY-BETA-1,6-N-ACETYL-D-GLUCOSAMINE SYNTHASE"/>
    <property type="match status" value="1"/>
</dbReference>
<dbReference type="InterPro" id="IPR029044">
    <property type="entry name" value="Nucleotide-diphossugar_trans"/>
</dbReference>
<keyword evidence="2" id="KW-0328">Glycosyltransferase</keyword>
<dbReference type="SUPFAM" id="SSF53448">
    <property type="entry name" value="Nucleotide-diphospho-sugar transferases"/>
    <property type="match status" value="1"/>
</dbReference>